<evidence type="ECO:0000256" key="3">
    <source>
        <dbReference type="ARBA" id="ARBA00023163"/>
    </source>
</evidence>
<dbReference type="SMART" id="SM00342">
    <property type="entry name" value="HTH_ARAC"/>
    <property type="match status" value="1"/>
</dbReference>
<accession>A0ABT8TA52</accession>
<dbReference type="InterPro" id="IPR032687">
    <property type="entry name" value="AraC-type_N"/>
</dbReference>
<keyword evidence="1" id="KW-0805">Transcription regulation</keyword>
<evidence type="ECO:0000313" key="6">
    <source>
        <dbReference type="Proteomes" id="UP001168380"/>
    </source>
</evidence>
<dbReference type="Proteomes" id="UP001168380">
    <property type="component" value="Unassembled WGS sequence"/>
</dbReference>
<dbReference type="Pfam" id="PF12833">
    <property type="entry name" value="HTH_18"/>
    <property type="match status" value="1"/>
</dbReference>
<evidence type="ECO:0000256" key="2">
    <source>
        <dbReference type="ARBA" id="ARBA00023125"/>
    </source>
</evidence>
<evidence type="ECO:0000256" key="1">
    <source>
        <dbReference type="ARBA" id="ARBA00023015"/>
    </source>
</evidence>
<gene>
    <name evidence="5" type="ORF">QWI16_01235</name>
</gene>
<dbReference type="PROSITE" id="PS01124">
    <property type="entry name" value="HTH_ARAC_FAMILY_2"/>
    <property type="match status" value="1"/>
</dbReference>
<name>A0ABT8TA52_9GAMM</name>
<sequence>MNLWYDIDSPVIAAHEFPAVLIDLACSRDIEPDKLLRGTGIFMDDFLSGQLTIKPQQCLALIGNTQKWLPAADTAFLAGHRLYPGNFGPAGTALTQAPNLMEALQALQAYGFILTPLLTPRLSLDSEFAYLYWHESCAESAHSAFLRHMMMTAVTSLCRRLCGLSLPWEYFLPDEAQHPEQYAVNWGNRVRAGRHYTAMRLPRALLSTNCPSGSASMAMIARAQCERTLGSRPALGFIAFIDQCIRKRLPGHVSLELVADELQMSPATLKRKLKKHGSHFQQRYDTVRKELAIEWLTRKQLDVEEIALRLHFHDSRNLRRAFKRWTGVLPSAL</sequence>
<dbReference type="Pfam" id="PF12625">
    <property type="entry name" value="Arabinose_bd"/>
    <property type="match status" value="1"/>
</dbReference>
<proteinExistence type="predicted"/>
<evidence type="ECO:0000259" key="4">
    <source>
        <dbReference type="PROSITE" id="PS01124"/>
    </source>
</evidence>
<dbReference type="Gene3D" id="1.10.10.60">
    <property type="entry name" value="Homeodomain-like"/>
    <property type="match status" value="1"/>
</dbReference>
<reference evidence="5" key="1">
    <citation type="submission" date="2023-07" db="EMBL/GenBank/DDBJ databases">
        <title>Gilvimarinus algae sp. nov., isolated from the surface of Kelp.</title>
        <authorList>
            <person name="Sun Y.Y."/>
            <person name="Gong Y."/>
            <person name="Du Z.J."/>
        </authorList>
    </citation>
    <scope>NUCLEOTIDE SEQUENCE</scope>
    <source>
        <strain evidence="5">SDUM040014</strain>
    </source>
</reference>
<keyword evidence="6" id="KW-1185">Reference proteome</keyword>
<dbReference type="EMBL" id="JAULRT010000031">
    <property type="protein sequence ID" value="MDO3380775.1"/>
    <property type="molecule type" value="Genomic_DNA"/>
</dbReference>
<organism evidence="5 6">
    <name type="scientific">Gilvimarinus algae</name>
    <dbReference type="NCBI Taxonomy" id="3058037"/>
    <lineage>
        <taxon>Bacteria</taxon>
        <taxon>Pseudomonadati</taxon>
        <taxon>Pseudomonadota</taxon>
        <taxon>Gammaproteobacteria</taxon>
        <taxon>Cellvibrionales</taxon>
        <taxon>Cellvibrionaceae</taxon>
        <taxon>Gilvimarinus</taxon>
    </lineage>
</organism>
<comment type="caution">
    <text evidence="5">The sequence shown here is derived from an EMBL/GenBank/DDBJ whole genome shotgun (WGS) entry which is preliminary data.</text>
</comment>
<dbReference type="InterPro" id="IPR018060">
    <property type="entry name" value="HTH_AraC"/>
</dbReference>
<feature type="domain" description="HTH araC/xylS-type" evidence="4">
    <location>
        <begin position="235"/>
        <end position="333"/>
    </location>
</feature>
<keyword evidence="2" id="KW-0238">DNA-binding</keyword>
<dbReference type="RefSeq" id="WP_302710894.1">
    <property type="nucleotide sequence ID" value="NZ_JAULRT010000031.1"/>
</dbReference>
<dbReference type="InterPro" id="IPR009057">
    <property type="entry name" value="Homeodomain-like_sf"/>
</dbReference>
<keyword evidence="3" id="KW-0804">Transcription</keyword>
<protein>
    <submittedName>
        <fullName evidence="5">AraC family transcriptional regulator ligand-binding domain-containing protein</fullName>
    </submittedName>
</protein>
<dbReference type="SUPFAM" id="SSF46689">
    <property type="entry name" value="Homeodomain-like"/>
    <property type="match status" value="1"/>
</dbReference>
<dbReference type="PANTHER" id="PTHR47894">
    <property type="entry name" value="HTH-TYPE TRANSCRIPTIONAL REGULATOR GADX"/>
    <property type="match status" value="1"/>
</dbReference>
<dbReference type="PANTHER" id="PTHR47894:SF1">
    <property type="entry name" value="HTH-TYPE TRANSCRIPTIONAL REGULATOR VQSM"/>
    <property type="match status" value="1"/>
</dbReference>
<evidence type="ECO:0000313" key="5">
    <source>
        <dbReference type="EMBL" id="MDO3380775.1"/>
    </source>
</evidence>